<dbReference type="RefSeq" id="WP_145201802.1">
    <property type="nucleotide sequence ID" value="NZ_CP036434.1"/>
</dbReference>
<evidence type="ECO:0000259" key="10">
    <source>
        <dbReference type="PROSITE" id="PS51379"/>
    </source>
</evidence>
<accession>A0A518EX77</accession>
<reference evidence="11 12" key="1">
    <citation type="submission" date="2019-02" db="EMBL/GenBank/DDBJ databases">
        <title>Deep-cultivation of Planctomycetes and their phenomic and genomic characterization uncovers novel biology.</title>
        <authorList>
            <person name="Wiegand S."/>
            <person name="Jogler M."/>
            <person name="Boedeker C."/>
            <person name="Pinto D."/>
            <person name="Vollmers J."/>
            <person name="Rivas-Marin E."/>
            <person name="Kohn T."/>
            <person name="Peeters S.H."/>
            <person name="Heuer A."/>
            <person name="Rast P."/>
            <person name="Oberbeckmann S."/>
            <person name="Bunk B."/>
            <person name="Jeske O."/>
            <person name="Meyerdierks A."/>
            <person name="Storesund J.E."/>
            <person name="Kallscheuer N."/>
            <person name="Luecker S."/>
            <person name="Lage O.M."/>
            <person name="Pohl T."/>
            <person name="Merkel B.J."/>
            <person name="Hornburger P."/>
            <person name="Mueller R.-W."/>
            <person name="Bruemmer F."/>
            <person name="Labrenz M."/>
            <person name="Spormann A.M."/>
            <person name="Op den Camp H."/>
            <person name="Overmann J."/>
            <person name="Amann R."/>
            <person name="Jetten M.S.M."/>
            <person name="Mascher T."/>
            <person name="Medema M.H."/>
            <person name="Devos D.P."/>
            <person name="Kaster A.-K."/>
            <person name="Ovreas L."/>
            <person name="Rohde M."/>
            <person name="Galperin M.Y."/>
            <person name="Jogler C."/>
        </authorList>
    </citation>
    <scope>NUCLEOTIDE SEQUENCE [LARGE SCALE GENOMIC DNA]</scope>
    <source>
        <strain evidence="11 12">Poly30</strain>
    </source>
</reference>
<proteinExistence type="predicted"/>
<keyword evidence="7" id="KW-0408">Iron</keyword>
<dbReference type="SUPFAM" id="SSF48371">
    <property type="entry name" value="ARM repeat"/>
    <property type="match status" value="1"/>
</dbReference>
<keyword evidence="1" id="KW-0004">4Fe-4S</keyword>
<evidence type="ECO:0000256" key="8">
    <source>
        <dbReference type="ARBA" id="ARBA00023014"/>
    </source>
</evidence>
<dbReference type="PANTHER" id="PTHR30002:SF4">
    <property type="entry name" value="EPOXYQUEUOSINE REDUCTASE"/>
    <property type="match status" value="1"/>
</dbReference>
<organism evidence="11 12">
    <name type="scientific">Saltatorellus ferox</name>
    <dbReference type="NCBI Taxonomy" id="2528018"/>
    <lineage>
        <taxon>Bacteria</taxon>
        <taxon>Pseudomonadati</taxon>
        <taxon>Planctomycetota</taxon>
        <taxon>Planctomycetia</taxon>
        <taxon>Planctomycetia incertae sedis</taxon>
        <taxon>Saltatorellus</taxon>
    </lineage>
</organism>
<dbReference type="Pfam" id="PF08331">
    <property type="entry name" value="QueG_DUF1730"/>
    <property type="match status" value="1"/>
</dbReference>
<gene>
    <name evidence="11" type="primary">queG</name>
    <name evidence="11" type="ORF">Poly30_42430</name>
</gene>
<keyword evidence="2" id="KW-0963">Cytoplasm</keyword>
<dbReference type="SUPFAM" id="SSF46548">
    <property type="entry name" value="alpha-helical ferredoxin"/>
    <property type="match status" value="1"/>
</dbReference>
<keyword evidence="12" id="KW-1185">Reference proteome</keyword>
<keyword evidence="4" id="KW-0479">Metal-binding</keyword>
<evidence type="ECO:0000313" key="12">
    <source>
        <dbReference type="Proteomes" id="UP000320390"/>
    </source>
</evidence>
<evidence type="ECO:0000256" key="5">
    <source>
        <dbReference type="ARBA" id="ARBA00022785"/>
    </source>
</evidence>
<evidence type="ECO:0000256" key="9">
    <source>
        <dbReference type="SAM" id="MobiDB-lite"/>
    </source>
</evidence>
<feature type="domain" description="4Fe-4S ferredoxin-type" evidence="10">
    <location>
        <begin position="177"/>
        <end position="206"/>
    </location>
</feature>
<dbReference type="EC" id="1.1.-.-" evidence="11"/>
<dbReference type="Pfam" id="PF13484">
    <property type="entry name" value="Fer4_16"/>
    <property type="match status" value="1"/>
</dbReference>
<protein>
    <submittedName>
        <fullName evidence="11">Epoxyqueuosine reductase</fullName>
        <ecNumber evidence="11">1.1.-.-</ecNumber>
    </submittedName>
</protein>
<dbReference type="InterPro" id="IPR011989">
    <property type="entry name" value="ARM-like"/>
</dbReference>
<evidence type="ECO:0000256" key="6">
    <source>
        <dbReference type="ARBA" id="ARBA00023002"/>
    </source>
</evidence>
<keyword evidence="8" id="KW-0411">Iron-sulfur</keyword>
<dbReference type="Proteomes" id="UP000320390">
    <property type="component" value="Chromosome"/>
</dbReference>
<dbReference type="PROSITE" id="PS00198">
    <property type="entry name" value="4FE4S_FER_1"/>
    <property type="match status" value="1"/>
</dbReference>
<dbReference type="Pfam" id="PF13646">
    <property type="entry name" value="HEAT_2"/>
    <property type="match status" value="1"/>
</dbReference>
<keyword evidence="5" id="KW-0671">Queuosine biosynthesis</keyword>
<name>A0A518EX77_9BACT</name>
<dbReference type="InterPro" id="IPR017900">
    <property type="entry name" value="4Fe4S_Fe_S_CS"/>
</dbReference>
<evidence type="ECO:0000256" key="1">
    <source>
        <dbReference type="ARBA" id="ARBA00022485"/>
    </source>
</evidence>
<dbReference type="InterPro" id="IPR016024">
    <property type="entry name" value="ARM-type_fold"/>
</dbReference>
<keyword evidence="6 11" id="KW-0560">Oxidoreductase</keyword>
<dbReference type="InterPro" id="IPR004453">
    <property type="entry name" value="QueG"/>
</dbReference>
<dbReference type="PANTHER" id="PTHR30002">
    <property type="entry name" value="EPOXYQUEUOSINE REDUCTASE"/>
    <property type="match status" value="1"/>
</dbReference>
<evidence type="ECO:0000256" key="3">
    <source>
        <dbReference type="ARBA" id="ARBA00022694"/>
    </source>
</evidence>
<dbReference type="Gene3D" id="3.30.70.20">
    <property type="match status" value="1"/>
</dbReference>
<dbReference type="InterPro" id="IPR017896">
    <property type="entry name" value="4Fe4S_Fe-S-bd"/>
</dbReference>
<dbReference type="InterPro" id="IPR013542">
    <property type="entry name" value="QueG_DUF1730"/>
</dbReference>
<dbReference type="GO" id="GO:0046872">
    <property type="term" value="F:metal ion binding"/>
    <property type="evidence" value="ECO:0007669"/>
    <property type="project" value="UniProtKB-KW"/>
</dbReference>
<dbReference type="PROSITE" id="PS51379">
    <property type="entry name" value="4FE4S_FER_2"/>
    <property type="match status" value="1"/>
</dbReference>
<dbReference type="OrthoDB" id="9784571at2"/>
<dbReference type="GO" id="GO:0008616">
    <property type="term" value="P:tRNA queuosine(34) biosynthetic process"/>
    <property type="evidence" value="ECO:0007669"/>
    <property type="project" value="UniProtKB-KW"/>
</dbReference>
<dbReference type="Gene3D" id="1.25.10.10">
    <property type="entry name" value="Leucine-rich Repeat Variant"/>
    <property type="match status" value="1"/>
</dbReference>
<sequence>MRSLDVARTTTLDLAREAGFDLAGIAPFGPPPDAARFERWLDEERHGSMGFLERGRGATVDPATQWPRGKSLLMVGLGHSRPAIELEGGGRIARYAAGRDYHNVVGKKLTKLRKRLILEGLCAPGSLFVDATPLLERSHATAAGLGFPSKAANLLHPRFGPWFFLGEIILETDFEPTPHQVPAGSCGTCTACIDACPTDAIVAPGEVDARRCISYATIEHRGLLEHALRERTGPWAFGCDICSEVCPWGSKAPDLAKRFGTRPEFMDESAADGEVLASMLTTANDGEEGHAVRYQGSPLKRPGRVGIARNAAIALGHAPSERGRAALLVALTDDPSPDVRAAAAWGLSRAHLDDVGIRQSLGEALAREPDAAAREDIESSLDRTS</sequence>
<feature type="region of interest" description="Disordered" evidence="9">
    <location>
        <begin position="366"/>
        <end position="385"/>
    </location>
</feature>
<keyword evidence="3" id="KW-0819">tRNA processing</keyword>
<dbReference type="NCBIfam" id="TIGR00276">
    <property type="entry name" value="tRNA epoxyqueuosine(34) reductase QueG"/>
    <property type="match status" value="1"/>
</dbReference>
<dbReference type="EMBL" id="CP036434">
    <property type="protein sequence ID" value="QDV08690.1"/>
    <property type="molecule type" value="Genomic_DNA"/>
</dbReference>
<evidence type="ECO:0000256" key="2">
    <source>
        <dbReference type="ARBA" id="ARBA00022490"/>
    </source>
</evidence>
<dbReference type="GO" id="GO:0052693">
    <property type="term" value="F:epoxyqueuosine reductase activity"/>
    <property type="evidence" value="ECO:0007669"/>
    <property type="project" value="TreeGrafter"/>
</dbReference>
<evidence type="ECO:0000256" key="4">
    <source>
        <dbReference type="ARBA" id="ARBA00022723"/>
    </source>
</evidence>
<evidence type="ECO:0000313" key="11">
    <source>
        <dbReference type="EMBL" id="QDV08690.1"/>
    </source>
</evidence>
<dbReference type="AlphaFoldDB" id="A0A518EX77"/>
<dbReference type="GO" id="GO:0051539">
    <property type="term" value="F:4 iron, 4 sulfur cluster binding"/>
    <property type="evidence" value="ECO:0007669"/>
    <property type="project" value="UniProtKB-KW"/>
</dbReference>
<evidence type="ECO:0000256" key="7">
    <source>
        <dbReference type="ARBA" id="ARBA00023004"/>
    </source>
</evidence>